<organism evidence="5 6">
    <name type="scientific">Candidatus Yanofskybacteria bacterium RIFCSPHIGHO2_01_FULL_45_42</name>
    <dbReference type="NCBI Taxonomy" id="1802671"/>
    <lineage>
        <taxon>Bacteria</taxon>
        <taxon>Candidatus Yanofskyibacteriota</taxon>
    </lineage>
</organism>
<dbReference type="NCBIfam" id="TIGR01066">
    <property type="entry name" value="rplM_bact"/>
    <property type="match status" value="1"/>
</dbReference>
<comment type="caution">
    <text evidence="5">The sequence shown here is derived from an EMBL/GenBank/DDBJ whole genome shotgun (WGS) entry which is preliminary data.</text>
</comment>
<dbReference type="GO" id="GO:0003735">
    <property type="term" value="F:structural constituent of ribosome"/>
    <property type="evidence" value="ECO:0007669"/>
    <property type="project" value="InterPro"/>
</dbReference>
<dbReference type="Proteomes" id="UP000178023">
    <property type="component" value="Unassembled WGS sequence"/>
</dbReference>
<dbReference type="InterPro" id="IPR005822">
    <property type="entry name" value="Ribosomal_uL13"/>
</dbReference>
<evidence type="ECO:0000256" key="4">
    <source>
        <dbReference type="ARBA" id="ARBA00035499"/>
    </source>
</evidence>
<dbReference type="EMBL" id="MGJL01000040">
    <property type="protein sequence ID" value="OGN06158.1"/>
    <property type="molecule type" value="Genomic_DNA"/>
</dbReference>
<keyword evidence="2 5" id="KW-0689">Ribosomal protein</keyword>
<proteinExistence type="inferred from homology"/>
<name>A0A1F8F0E5_9BACT</name>
<dbReference type="GO" id="GO:0003729">
    <property type="term" value="F:mRNA binding"/>
    <property type="evidence" value="ECO:0007669"/>
    <property type="project" value="TreeGrafter"/>
</dbReference>
<evidence type="ECO:0000256" key="3">
    <source>
        <dbReference type="ARBA" id="ARBA00023274"/>
    </source>
</evidence>
<evidence type="ECO:0000256" key="1">
    <source>
        <dbReference type="ARBA" id="ARBA00006227"/>
    </source>
</evidence>
<evidence type="ECO:0000313" key="5">
    <source>
        <dbReference type="EMBL" id="OGN06158.1"/>
    </source>
</evidence>
<dbReference type="SUPFAM" id="SSF52161">
    <property type="entry name" value="Ribosomal protein L13"/>
    <property type="match status" value="1"/>
</dbReference>
<dbReference type="InterPro" id="IPR005823">
    <property type="entry name" value="Ribosomal_uL13_bac-type"/>
</dbReference>
<sequence>MQYELDATNQTLGRLASKIAILLRGKNLPSFNPRILPQTEVTIKNLSKARFTGSKLDTKKYYRYTGHPGGIKTQTLRQRWEAKPKELMTQMVYHMLPENRSRNKIIKNLKFE</sequence>
<dbReference type="CDD" id="cd00392">
    <property type="entry name" value="Ribosomal_L13"/>
    <property type="match status" value="1"/>
</dbReference>
<dbReference type="PANTHER" id="PTHR11545">
    <property type="entry name" value="RIBOSOMAL PROTEIN L13"/>
    <property type="match status" value="1"/>
</dbReference>
<evidence type="ECO:0000313" key="6">
    <source>
        <dbReference type="Proteomes" id="UP000178023"/>
    </source>
</evidence>
<dbReference type="Gene3D" id="3.90.1180.10">
    <property type="entry name" value="Ribosomal protein L13"/>
    <property type="match status" value="1"/>
</dbReference>
<dbReference type="AlphaFoldDB" id="A0A1F8F0E5"/>
<dbReference type="GO" id="GO:0006412">
    <property type="term" value="P:translation"/>
    <property type="evidence" value="ECO:0007669"/>
    <property type="project" value="InterPro"/>
</dbReference>
<dbReference type="GO" id="GO:0017148">
    <property type="term" value="P:negative regulation of translation"/>
    <property type="evidence" value="ECO:0007669"/>
    <property type="project" value="TreeGrafter"/>
</dbReference>
<reference evidence="5 6" key="1">
    <citation type="journal article" date="2016" name="Nat. Commun.">
        <title>Thousands of microbial genomes shed light on interconnected biogeochemical processes in an aquifer system.</title>
        <authorList>
            <person name="Anantharaman K."/>
            <person name="Brown C.T."/>
            <person name="Hug L.A."/>
            <person name="Sharon I."/>
            <person name="Castelle C.J."/>
            <person name="Probst A.J."/>
            <person name="Thomas B.C."/>
            <person name="Singh A."/>
            <person name="Wilkins M.J."/>
            <person name="Karaoz U."/>
            <person name="Brodie E.L."/>
            <person name="Williams K.H."/>
            <person name="Hubbard S.S."/>
            <person name="Banfield J.F."/>
        </authorList>
    </citation>
    <scope>NUCLEOTIDE SEQUENCE [LARGE SCALE GENOMIC DNA]</scope>
</reference>
<gene>
    <name evidence="5" type="ORF">A2750_03690</name>
</gene>
<protein>
    <recommendedName>
        <fullName evidence="4">50S ribosomal protein L13</fullName>
    </recommendedName>
</protein>
<comment type="similarity">
    <text evidence="1">Belongs to the universal ribosomal protein uL13 family.</text>
</comment>
<dbReference type="Pfam" id="PF00572">
    <property type="entry name" value="Ribosomal_L13"/>
    <property type="match status" value="1"/>
</dbReference>
<dbReference type="PANTHER" id="PTHR11545:SF2">
    <property type="entry name" value="LARGE RIBOSOMAL SUBUNIT PROTEIN UL13M"/>
    <property type="match status" value="1"/>
</dbReference>
<dbReference type="InterPro" id="IPR036899">
    <property type="entry name" value="Ribosomal_uL13_sf"/>
</dbReference>
<evidence type="ECO:0000256" key="2">
    <source>
        <dbReference type="ARBA" id="ARBA00022980"/>
    </source>
</evidence>
<accession>A0A1F8F0E5</accession>
<dbReference type="PIRSF" id="PIRSF002181">
    <property type="entry name" value="Ribosomal_L13"/>
    <property type="match status" value="1"/>
</dbReference>
<keyword evidence="3" id="KW-0687">Ribonucleoprotein</keyword>
<dbReference type="GO" id="GO:0022625">
    <property type="term" value="C:cytosolic large ribosomal subunit"/>
    <property type="evidence" value="ECO:0007669"/>
    <property type="project" value="TreeGrafter"/>
</dbReference>